<feature type="compositionally biased region" description="Low complexity" evidence="4">
    <location>
        <begin position="174"/>
        <end position="188"/>
    </location>
</feature>
<dbReference type="PANTHER" id="PTHR33402">
    <property type="entry name" value="VQ MOTIF-CONTAINING PROTEIN 11-LIKE"/>
    <property type="match status" value="1"/>
</dbReference>
<feature type="region of interest" description="Disordered" evidence="4">
    <location>
        <begin position="161"/>
        <end position="188"/>
    </location>
</feature>
<evidence type="ECO:0000256" key="3">
    <source>
        <dbReference type="ARBA" id="ARBA00023242"/>
    </source>
</evidence>
<accession>A0A7J7LMN7</accession>
<gene>
    <name evidence="6" type="ORF">GIB67_001729</name>
</gene>
<dbReference type="Pfam" id="PF05678">
    <property type="entry name" value="VQ"/>
    <property type="match status" value="1"/>
</dbReference>
<feature type="region of interest" description="Disordered" evidence="4">
    <location>
        <begin position="86"/>
        <end position="109"/>
    </location>
</feature>
<name>A0A7J7LMN7_9MAGN</name>
<protein>
    <recommendedName>
        <fullName evidence="5">VQ domain-containing protein</fullName>
    </recommendedName>
</protein>
<dbReference type="GO" id="GO:0005634">
    <property type="term" value="C:nucleus"/>
    <property type="evidence" value="ECO:0007669"/>
    <property type="project" value="UniProtKB-SubCell"/>
</dbReference>
<sequence>MERSRSQGSSSRGSASRAPLTTFVQADSSNFRELVQRLTGPPLDNTNTSHEGAAAAVKPPVGVKKHTFKLHERRQYTRAKLEIVKPASQFKPDNSPGLPPSYPGLRRSRSADLSLSSSHYCSSGFTTSPVGTPSKIFSNLSLFEDEDQEEEKAIKERKLYFHSSPRSREGSAEPPDLLDLFPLSSPKD</sequence>
<keyword evidence="2" id="KW-0597">Phosphoprotein</keyword>
<dbReference type="AlphaFoldDB" id="A0A7J7LMN7"/>
<comment type="subcellular location">
    <subcellularLocation>
        <location evidence="1">Nucleus</location>
    </subcellularLocation>
</comment>
<evidence type="ECO:0000259" key="5">
    <source>
        <dbReference type="Pfam" id="PF05678"/>
    </source>
</evidence>
<dbReference type="Proteomes" id="UP000541444">
    <property type="component" value="Unassembled WGS sequence"/>
</dbReference>
<dbReference type="EMBL" id="JACGCM010002161">
    <property type="protein sequence ID" value="KAF6143935.1"/>
    <property type="molecule type" value="Genomic_DNA"/>
</dbReference>
<comment type="caution">
    <text evidence="6">The sequence shown here is derived from an EMBL/GenBank/DDBJ whole genome shotgun (WGS) entry which is preliminary data.</text>
</comment>
<dbReference type="PANTHER" id="PTHR33402:SF22">
    <property type="entry name" value="VQ MOTIF-CONTAINING PROTEIN 31"/>
    <property type="match status" value="1"/>
</dbReference>
<dbReference type="OrthoDB" id="783357at2759"/>
<feature type="compositionally biased region" description="Low complexity" evidence="4">
    <location>
        <begin position="1"/>
        <end position="18"/>
    </location>
</feature>
<dbReference type="InterPro" id="IPR008889">
    <property type="entry name" value="VQ"/>
</dbReference>
<evidence type="ECO:0000313" key="6">
    <source>
        <dbReference type="EMBL" id="KAF6143935.1"/>
    </source>
</evidence>
<keyword evidence="3" id="KW-0539">Nucleus</keyword>
<organism evidence="6 7">
    <name type="scientific">Kingdonia uniflora</name>
    <dbReference type="NCBI Taxonomy" id="39325"/>
    <lineage>
        <taxon>Eukaryota</taxon>
        <taxon>Viridiplantae</taxon>
        <taxon>Streptophyta</taxon>
        <taxon>Embryophyta</taxon>
        <taxon>Tracheophyta</taxon>
        <taxon>Spermatophyta</taxon>
        <taxon>Magnoliopsida</taxon>
        <taxon>Ranunculales</taxon>
        <taxon>Circaeasteraceae</taxon>
        <taxon>Kingdonia</taxon>
    </lineage>
</organism>
<feature type="region of interest" description="Disordered" evidence="4">
    <location>
        <begin position="37"/>
        <end position="60"/>
    </location>
</feature>
<dbReference type="InterPro" id="IPR039611">
    <property type="entry name" value="VQ_4/11/13/19/31/33"/>
</dbReference>
<proteinExistence type="predicted"/>
<evidence type="ECO:0000256" key="2">
    <source>
        <dbReference type="ARBA" id="ARBA00022553"/>
    </source>
</evidence>
<feature type="domain" description="VQ" evidence="5">
    <location>
        <begin position="21"/>
        <end position="42"/>
    </location>
</feature>
<feature type="region of interest" description="Disordered" evidence="4">
    <location>
        <begin position="1"/>
        <end position="22"/>
    </location>
</feature>
<evidence type="ECO:0000313" key="7">
    <source>
        <dbReference type="Proteomes" id="UP000541444"/>
    </source>
</evidence>
<reference evidence="6 7" key="1">
    <citation type="journal article" date="2020" name="IScience">
        <title>Genome Sequencing of the Endangered Kingdonia uniflora (Circaeasteraceae, Ranunculales) Reveals Potential Mechanisms of Evolutionary Specialization.</title>
        <authorList>
            <person name="Sun Y."/>
            <person name="Deng T."/>
            <person name="Zhang A."/>
            <person name="Moore M.J."/>
            <person name="Landis J.B."/>
            <person name="Lin N."/>
            <person name="Zhang H."/>
            <person name="Zhang X."/>
            <person name="Huang J."/>
            <person name="Zhang X."/>
            <person name="Sun H."/>
            <person name="Wang H."/>
        </authorList>
    </citation>
    <scope>NUCLEOTIDE SEQUENCE [LARGE SCALE GENOMIC DNA]</scope>
    <source>
        <strain evidence="6">TB1705</strain>
        <tissue evidence="6">Leaf</tissue>
    </source>
</reference>
<evidence type="ECO:0000256" key="1">
    <source>
        <dbReference type="ARBA" id="ARBA00004123"/>
    </source>
</evidence>
<evidence type="ECO:0000256" key="4">
    <source>
        <dbReference type="SAM" id="MobiDB-lite"/>
    </source>
</evidence>
<keyword evidence="7" id="KW-1185">Reference proteome</keyword>